<sequence>MTALTHRFIQAVDYARIAHAAQFRKGSRIPYIYHLLGVSSLVLEYGGSEDQAIAGLLHDVLEDCGGDHLATIRAQFGDGVAKIVDDCTDGTAESKDKPKTDTDKFANWVERKLVYIAHIATEDRGSLLVSACDKLHNARAILADLQGDAGDLVFSRFTAGRLGTLQYYEAIARVMLERADPADRRFHELAREFDRAVGQMHAHAGAEARVPLGKETLVA</sequence>
<dbReference type="GO" id="GO:0008893">
    <property type="term" value="F:guanosine-3',5'-bis(diphosphate) 3'-diphosphatase activity"/>
    <property type="evidence" value="ECO:0007669"/>
    <property type="project" value="TreeGrafter"/>
</dbReference>
<dbReference type="PATRIC" id="fig|1384056.3.peg.2184"/>
<dbReference type="Pfam" id="PF13328">
    <property type="entry name" value="HD_4"/>
    <property type="match status" value="1"/>
</dbReference>
<dbReference type="OrthoDB" id="9802385at2"/>
<dbReference type="SMART" id="SM00471">
    <property type="entry name" value="HDc"/>
    <property type="match status" value="1"/>
</dbReference>
<dbReference type="RefSeq" id="WP_034214082.1">
    <property type="nucleotide sequence ID" value="NZ_AVCK01000044.1"/>
</dbReference>
<dbReference type="Proteomes" id="UP000029393">
    <property type="component" value="Unassembled WGS sequence"/>
</dbReference>
<organism evidence="2 3">
    <name type="scientific">Arenimonas metalli CF5-1</name>
    <dbReference type="NCBI Taxonomy" id="1384056"/>
    <lineage>
        <taxon>Bacteria</taxon>
        <taxon>Pseudomonadati</taxon>
        <taxon>Pseudomonadota</taxon>
        <taxon>Gammaproteobacteria</taxon>
        <taxon>Lysobacterales</taxon>
        <taxon>Lysobacteraceae</taxon>
        <taxon>Arenimonas</taxon>
    </lineage>
</organism>
<dbReference type="eggNOG" id="COG0317">
    <property type="taxonomic scope" value="Bacteria"/>
</dbReference>
<dbReference type="PANTHER" id="PTHR46246:SF1">
    <property type="entry name" value="GUANOSINE-3',5'-BIS(DIPHOSPHATE) 3'-PYROPHOSPHOHYDROLASE MESH1"/>
    <property type="match status" value="1"/>
</dbReference>
<proteinExistence type="predicted"/>
<protein>
    <recommendedName>
        <fullName evidence="1">HD/PDEase domain-containing protein</fullName>
    </recommendedName>
</protein>
<dbReference type="SUPFAM" id="SSF109604">
    <property type="entry name" value="HD-domain/PDEase-like"/>
    <property type="match status" value="1"/>
</dbReference>
<accession>A0A091ATL5</accession>
<dbReference type="InterPro" id="IPR052194">
    <property type="entry name" value="MESH1"/>
</dbReference>
<comment type="caution">
    <text evidence="2">The sequence shown here is derived from an EMBL/GenBank/DDBJ whole genome shotgun (WGS) entry which is preliminary data.</text>
</comment>
<evidence type="ECO:0000259" key="1">
    <source>
        <dbReference type="SMART" id="SM00471"/>
    </source>
</evidence>
<keyword evidence="3" id="KW-1185">Reference proteome</keyword>
<feature type="domain" description="HD/PDEase" evidence="1">
    <location>
        <begin position="27"/>
        <end position="147"/>
    </location>
</feature>
<dbReference type="STRING" id="1384056.N787_03350"/>
<dbReference type="EMBL" id="AVCK01000044">
    <property type="protein sequence ID" value="KFN42701.1"/>
    <property type="molecule type" value="Genomic_DNA"/>
</dbReference>
<dbReference type="PANTHER" id="PTHR46246">
    <property type="entry name" value="GUANOSINE-3',5'-BIS(DIPHOSPHATE) 3'-PYROPHOSPHOHYDROLASE MESH1"/>
    <property type="match status" value="1"/>
</dbReference>
<reference evidence="2 3" key="1">
    <citation type="submission" date="2013-09" db="EMBL/GenBank/DDBJ databases">
        <title>Genome sequencing of Arenimonas metalli.</title>
        <authorList>
            <person name="Chen F."/>
            <person name="Wang G."/>
        </authorList>
    </citation>
    <scope>NUCLEOTIDE SEQUENCE [LARGE SCALE GENOMIC DNA]</scope>
    <source>
        <strain evidence="2 3">CF5-1</strain>
    </source>
</reference>
<dbReference type="InterPro" id="IPR003607">
    <property type="entry name" value="HD/PDEase_dom"/>
</dbReference>
<dbReference type="Gene3D" id="1.10.3210.10">
    <property type="entry name" value="Hypothetical protein af1432"/>
    <property type="match status" value="1"/>
</dbReference>
<name>A0A091ATL5_9GAMM</name>
<evidence type="ECO:0000313" key="2">
    <source>
        <dbReference type="EMBL" id="KFN42701.1"/>
    </source>
</evidence>
<gene>
    <name evidence="2" type="ORF">N787_03350</name>
</gene>
<evidence type="ECO:0000313" key="3">
    <source>
        <dbReference type="Proteomes" id="UP000029393"/>
    </source>
</evidence>
<dbReference type="AlphaFoldDB" id="A0A091ATL5"/>